<dbReference type="Pfam" id="PF01035">
    <property type="entry name" value="DNA_binding_1"/>
    <property type="match status" value="1"/>
</dbReference>
<evidence type="ECO:0000256" key="2">
    <source>
        <dbReference type="ARBA" id="ARBA00022603"/>
    </source>
</evidence>
<dbReference type="Proteomes" id="UP000196386">
    <property type="component" value="Unassembled WGS sequence"/>
</dbReference>
<evidence type="ECO:0000256" key="1">
    <source>
        <dbReference type="ARBA" id="ARBA00001286"/>
    </source>
</evidence>
<dbReference type="GO" id="GO:0006281">
    <property type="term" value="P:DNA repair"/>
    <property type="evidence" value="ECO:0007669"/>
    <property type="project" value="UniProtKB-KW"/>
</dbReference>
<evidence type="ECO:0000256" key="3">
    <source>
        <dbReference type="ARBA" id="ARBA00022679"/>
    </source>
</evidence>
<evidence type="ECO:0000256" key="5">
    <source>
        <dbReference type="ARBA" id="ARBA00023204"/>
    </source>
</evidence>
<feature type="domain" description="Methylated-DNA-[protein]-cysteine S-methyltransferase DNA binding" evidence="7">
    <location>
        <begin position="7"/>
        <end position="89"/>
    </location>
</feature>
<keyword evidence="3 8" id="KW-0808">Transferase</keyword>
<evidence type="ECO:0000313" key="8">
    <source>
        <dbReference type="EMBL" id="OUP68431.1"/>
    </source>
</evidence>
<dbReference type="GO" id="GO:0032259">
    <property type="term" value="P:methylation"/>
    <property type="evidence" value="ECO:0007669"/>
    <property type="project" value="UniProtKB-KW"/>
</dbReference>
<dbReference type="InterPro" id="IPR036388">
    <property type="entry name" value="WH-like_DNA-bd_sf"/>
</dbReference>
<dbReference type="NCBIfam" id="TIGR00589">
    <property type="entry name" value="ogt"/>
    <property type="match status" value="1"/>
</dbReference>
<evidence type="ECO:0000256" key="4">
    <source>
        <dbReference type="ARBA" id="ARBA00022763"/>
    </source>
</evidence>
<evidence type="ECO:0000259" key="7">
    <source>
        <dbReference type="Pfam" id="PF01035"/>
    </source>
</evidence>
<keyword evidence="5" id="KW-0234">DNA repair</keyword>
<keyword evidence="4" id="KW-0227">DNA damage</keyword>
<dbReference type="Gene3D" id="1.10.10.10">
    <property type="entry name" value="Winged helix-like DNA-binding domain superfamily/Winged helix DNA-binding domain"/>
    <property type="match status" value="1"/>
</dbReference>
<comment type="catalytic activity">
    <reaction evidence="1">
        <text>a 4-O-methyl-thymidine in DNA + L-cysteinyl-[protein] = a thymidine in DNA + S-methyl-L-cysteinyl-[protein]</text>
        <dbReference type="Rhea" id="RHEA:53428"/>
        <dbReference type="Rhea" id="RHEA-COMP:10131"/>
        <dbReference type="Rhea" id="RHEA-COMP:10132"/>
        <dbReference type="Rhea" id="RHEA-COMP:13555"/>
        <dbReference type="Rhea" id="RHEA-COMP:13556"/>
        <dbReference type="ChEBI" id="CHEBI:29950"/>
        <dbReference type="ChEBI" id="CHEBI:82612"/>
        <dbReference type="ChEBI" id="CHEBI:137386"/>
        <dbReference type="ChEBI" id="CHEBI:137387"/>
        <dbReference type="EC" id="2.1.1.63"/>
    </reaction>
</comment>
<sequence length="113" mass="12244">MDALMTFDESVYAAVRLIPRGRVATYGQIALLCGNPRASRAVGWALRRNPAPGTEIPCHRVVNREGRLAPAFAFGGPGAQRDLLEAEGVPFFADGRVDLKRCVWYGPEESGSV</sequence>
<dbReference type="InterPro" id="IPR036217">
    <property type="entry name" value="MethylDNA_cys_MeTrfase_DNAb"/>
</dbReference>
<dbReference type="InterPro" id="IPR014048">
    <property type="entry name" value="MethylDNA_cys_MeTrfase_DNA-bd"/>
</dbReference>
<comment type="caution">
    <text evidence="8">The sequence shown here is derived from an EMBL/GenBank/DDBJ whole genome shotgun (WGS) entry which is preliminary data.</text>
</comment>
<comment type="catalytic activity">
    <reaction evidence="6">
        <text>a 6-O-methyl-2'-deoxyguanosine in DNA + L-cysteinyl-[protein] = S-methyl-L-cysteinyl-[protein] + a 2'-deoxyguanosine in DNA</text>
        <dbReference type="Rhea" id="RHEA:24000"/>
        <dbReference type="Rhea" id="RHEA-COMP:10131"/>
        <dbReference type="Rhea" id="RHEA-COMP:10132"/>
        <dbReference type="Rhea" id="RHEA-COMP:11367"/>
        <dbReference type="Rhea" id="RHEA-COMP:11368"/>
        <dbReference type="ChEBI" id="CHEBI:29950"/>
        <dbReference type="ChEBI" id="CHEBI:82612"/>
        <dbReference type="ChEBI" id="CHEBI:85445"/>
        <dbReference type="ChEBI" id="CHEBI:85448"/>
        <dbReference type="EC" id="2.1.1.63"/>
    </reaction>
</comment>
<gene>
    <name evidence="8" type="ORF">B5F11_13610</name>
</gene>
<dbReference type="EMBL" id="NFKP01000018">
    <property type="protein sequence ID" value="OUP68431.1"/>
    <property type="molecule type" value="Genomic_DNA"/>
</dbReference>
<dbReference type="CDD" id="cd06445">
    <property type="entry name" value="ATase"/>
    <property type="match status" value="1"/>
</dbReference>
<protein>
    <submittedName>
        <fullName evidence="8">Cysteine methyltransferase</fullName>
    </submittedName>
</protein>
<name>A0A1Y4MVV5_9FIRM</name>
<reference evidence="9" key="1">
    <citation type="submission" date="2017-04" db="EMBL/GenBank/DDBJ databases">
        <title>Function of individual gut microbiota members based on whole genome sequencing of pure cultures obtained from chicken caecum.</title>
        <authorList>
            <person name="Medvecky M."/>
            <person name="Cejkova D."/>
            <person name="Polansky O."/>
            <person name="Karasova D."/>
            <person name="Kubasova T."/>
            <person name="Cizek A."/>
            <person name="Rychlik I."/>
        </authorList>
    </citation>
    <scope>NUCLEOTIDE SEQUENCE [LARGE SCALE GENOMIC DNA]</scope>
    <source>
        <strain evidence="9">An175</strain>
    </source>
</reference>
<proteinExistence type="predicted"/>
<dbReference type="InterPro" id="IPR052520">
    <property type="entry name" value="ATL_DNA_repair"/>
</dbReference>
<dbReference type="GO" id="GO:0003908">
    <property type="term" value="F:methylated-DNA-[protein]-cysteine S-methyltransferase activity"/>
    <property type="evidence" value="ECO:0007669"/>
    <property type="project" value="UniProtKB-EC"/>
</dbReference>
<accession>A0A1Y4MVV5</accession>
<dbReference type="PROSITE" id="PS00374">
    <property type="entry name" value="MGMT"/>
    <property type="match status" value="1"/>
</dbReference>
<organism evidence="8 9">
    <name type="scientific">Anaerotruncus colihominis</name>
    <dbReference type="NCBI Taxonomy" id="169435"/>
    <lineage>
        <taxon>Bacteria</taxon>
        <taxon>Bacillati</taxon>
        <taxon>Bacillota</taxon>
        <taxon>Clostridia</taxon>
        <taxon>Eubacteriales</taxon>
        <taxon>Oscillospiraceae</taxon>
        <taxon>Anaerotruncus</taxon>
    </lineage>
</organism>
<dbReference type="InterPro" id="IPR001497">
    <property type="entry name" value="MethylDNA_cys_MeTrfase_AS"/>
</dbReference>
<dbReference type="AlphaFoldDB" id="A0A1Y4MVV5"/>
<dbReference type="PANTHER" id="PTHR42942:SF1">
    <property type="entry name" value="ALKYLTRANSFERASE-LIKE PROTEIN 1"/>
    <property type="match status" value="1"/>
</dbReference>
<evidence type="ECO:0000256" key="6">
    <source>
        <dbReference type="ARBA" id="ARBA00049348"/>
    </source>
</evidence>
<keyword evidence="2 8" id="KW-0489">Methyltransferase</keyword>
<dbReference type="PANTHER" id="PTHR42942">
    <property type="entry name" value="6-O-METHYLGUANINE DNA METHYLTRANSFERASE"/>
    <property type="match status" value="1"/>
</dbReference>
<dbReference type="SUPFAM" id="SSF46767">
    <property type="entry name" value="Methylated DNA-protein cysteine methyltransferase, C-terminal domain"/>
    <property type="match status" value="1"/>
</dbReference>
<evidence type="ECO:0000313" key="9">
    <source>
        <dbReference type="Proteomes" id="UP000196386"/>
    </source>
</evidence>